<protein>
    <submittedName>
        <fullName evidence="1">Uncharacterized protein</fullName>
    </submittedName>
</protein>
<evidence type="ECO:0000313" key="2">
    <source>
        <dbReference type="Proteomes" id="UP000515756"/>
    </source>
</evidence>
<evidence type="ECO:0000313" key="1">
    <source>
        <dbReference type="EMBL" id="BBQ31673.1"/>
    </source>
</evidence>
<dbReference type="EMBL" id="AP021927">
    <property type="protein sequence ID" value="BBQ31673.1"/>
    <property type="molecule type" value="Genomic_DNA"/>
</dbReference>
<dbReference type="AlphaFoldDB" id="A0A6S4TXI6"/>
<accession>A0A6S4TXI6</accession>
<reference evidence="1 2" key="1">
    <citation type="submission" date="2019-12" db="EMBL/GenBank/DDBJ databases">
        <title>complete genome sequences of Aeromonas caviae str. WP2-W18-ESBL-01 isolated from wastewater treatment plant effluent.</title>
        <authorList>
            <person name="Sekizuka T."/>
            <person name="Itokawa K."/>
            <person name="Yatsu K."/>
            <person name="Inamine Y."/>
            <person name="Kuroda M."/>
        </authorList>
    </citation>
    <scope>NUCLEOTIDE SEQUENCE [LARGE SCALE GENOMIC DNA]</scope>
    <source>
        <strain evidence="1 2">WP2-W18-ESBL-01</strain>
    </source>
</reference>
<dbReference type="Proteomes" id="UP000515756">
    <property type="component" value="Chromosome"/>
</dbReference>
<sequence>MVSSVIEQLMKAPIVQLLPSLATHAEERRDQYGQFGH</sequence>
<proteinExistence type="predicted"/>
<name>A0A6S4TXI6_AERCA</name>
<gene>
    <name evidence="1" type="ORF">WP2W18E01_32550</name>
</gene>
<organism evidence="1 2">
    <name type="scientific">Aeromonas caviae</name>
    <name type="common">Aeromonas punctata</name>
    <dbReference type="NCBI Taxonomy" id="648"/>
    <lineage>
        <taxon>Bacteria</taxon>
        <taxon>Pseudomonadati</taxon>
        <taxon>Pseudomonadota</taxon>
        <taxon>Gammaproteobacteria</taxon>
        <taxon>Aeromonadales</taxon>
        <taxon>Aeromonadaceae</taxon>
        <taxon>Aeromonas</taxon>
    </lineage>
</organism>